<dbReference type="EMBL" id="CM051395">
    <property type="protein sequence ID" value="KAJ4724320.1"/>
    <property type="molecule type" value="Genomic_DNA"/>
</dbReference>
<name>A0ACC1YNW7_MELAZ</name>
<keyword evidence="2" id="KW-1185">Reference proteome</keyword>
<proteinExistence type="predicted"/>
<evidence type="ECO:0000313" key="1">
    <source>
        <dbReference type="EMBL" id="KAJ4724320.1"/>
    </source>
</evidence>
<organism evidence="1 2">
    <name type="scientific">Melia azedarach</name>
    <name type="common">Chinaberry tree</name>
    <dbReference type="NCBI Taxonomy" id="155640"/>
    <lineage>
        <taxon>Eukaryota</taxon>
        <taxon>Viridiplantae</taxon>
        <taxon>Streptophyta</taxon>
        <taxon>Embryophyta</taxon>
        <taxon>Tracheophyta</taxon>
        <taxon>Spermatophyta</taxon>
        <taxon>Magnoliopsida</taxon>
        <taxon>eudicotyledons</taxon>
        <taxon>Gunneridae</taxon>
        <taxon>Pentapetalae</taxon>
        <taxon>rosids</taxon>
        <taxon>malvids</taxon>
        <taxon>Sapindales</taxon>
        <taxon>Meliaceae</taxon>
        <taxon>Melia</taxon>
    </lineage>
</organism>
<protein>
    <submittedName>
        <fullName evidence="1">Disease resistance protein</fullName>
    </submittedName>
</protein>
<gene>
    <name evidence="1" type="ORF">OWV82_003323</name>
</gene>
<accession>A0ACC1YNW7</accession>
<reference evidence="1 2" key="1">
    <citation type="journal article" date="2023" name="Science">
        <title>Complex scaffold remodeling in plant triterpene biosynthesis.</title>
        <authorList>
            <person name="De La Pena R."/>
            <person name="Hodgson H."/>
            <person name="Liu J.C."/>
            <person name="Stephenson M.J."/>
            <person name="Martin A.C."/>
            <person name="Owen C."/>
            <person name="Harkess A."/>
            <person name="Leebens-Mack J."/>
            <person name="Jimenez L.E."/>
            <person name="Osbourn A."/>
            <person name="Sattely E.S."/>
        </authorList>
    </citation>
    <scope>NUCLEOTIDE SEQUENCE [LARGE SCALE GENOMIC DNA]</scope>
    <source>
        <strain evidence="2">cv. JPN11</strain>
        <tissue evidence="1">Leaf</tissue>
    </source>
</reference>
<dbReference type="Proteomes" id="UP001164539">
    <property type="component" value="Chromosome 2"/>
</dbReference>
<evidence type="ECO:0000313" key="2">
    <source>
        <dbReference type="Proteomes" id="UP001164539"/>
    </source>
</evidence>
<comment type="caution">
    <text evidence="1">The sequence shown here is derived from an EMBL/GenBank/DDBJ whole genome shotgun (WGS) entry which is preliminary data.</text>
</comment>
<sequence>MVDAVVSFVVEKVGDYLIKEAVSLREVRNEVELLKNELEWMQCFIKHAEEKQDDNPLIHKWVSDVRDIAYDTEDVLDTFLLKVNDGRVPRRRPGFLSSMKLCTCIFDKGKEQLNLHSIGKEIGDLRKRIKDLSRKRKTYGLENIGYKIEGTSNTLGRLKQLRRAASFAVEENIVGFEDDANKLLAQLFRKEQQRYVISILGMGGLGKTTLARKVYRNKDVKKNFDCSAWVSVSQDYKIADLLLRLIKSFEIRTSDKDPEKMSEEDMERLLHGFLQERSYMVVIDDVWQKEAWESLKRAFPDNKRGSRVIITTRIKDVAERSDERTYVHKLRFLRPDESWQLFCEKAFRNVYVDEGLEKLGREMVEKCSGLPLAIVVLGGLLSTKKPQEWRVVRDHIWRHLRHDSIHISNILTLSFNDLPYQLKLCFLYLGLFPEDFEINIEKLIRLLVAEGLIPQDEAREMEDVAKDNMDQLINRSLIQVEKRCWGKIVTCRVHDLLRDLAIEKAKELNFIHIYDQTKSLARSSSVSSCRQQAVYSGIDHFSQQHLNPLSRSLLLFNQRLEGSLHMRQHLTPWCERFTLLRVLDIEVIKVAGVGSWRSNCLPKEIGRLIHLKYLGLRNSHINKVPASILNLRRLQTLDLFTPGGSFELPSKVSKLNELRHLIGSFSGKLHIDSLTNLQTLKYVPLESWYKINTSKLVNLRKLHIEYKDRARQVFTFHSVAKLQNLQLLSVELSDNNSSFASLQPLSNCPCLVDLRLHGKINELPKEMHPLLPNLECLSLEKSELKDDPMPVLEKLLNLVILKLFFPYSGKKLVCSEKGFPRLEILDLALLNLEEWLVEEGAMPMLRGLSTFTTHKLEQIPESLRLIPRPAPWECQNYYWTYHS</sequence>